<dbReference type="PANTHER" id="PTHR42971:SF1">
    <property type="entry name" value="TRNA (CYTIDINE(34)-2'-O)-METHYLTRANSFERASE"/>
    <property type="match status" value="1"/>
</dbReference>
<dbReference type="InterPro" id="IPR016914">
    <property type="entry name" value="TrmL"/>
</dbReference>
<organism evidence="9 10">
    <name type="scientific">Pseudomonas oryzae</name>
    <dbReference type="NCBI Taxonomy" id="1392877"/>
    <lineage>
        <taxon>Bacteria</taxon>
        <taxon>Pseudomonadati</taxon>
        <taxon>Pseudomonadota</taxon>
        <taxon>Gammaproteobacteria</taxon>
        <taxon>Pseudomonadales</taxon>
        <taxon>Pseudomonadaceae</taxon>
        <taxon>Pseudomonas</taxon>
    </lineage>
</organism>
<proteinExistence type="inferred from homology"/>
<keyword evidence="10" id="KW-1185">Reference proteome</keyword>
<dbReference type="OrthoDB" id="9789043at2"/>
<dbReference type="Pfam" id="PF00588">
    <property type="entry name" value="SpoU_methylase"/>
    <property type="match status" value="1"/>
</dbReference>
<dbReference type="Gene3D" id="3.40.1280.10">
    <property type="match status" value="1"/>
</dbReference>
<comment type="subunit">
    <text evidence="6">Homodimer.</text>
</comment>
<dbReference type="InterPro" id="IPR029026">
    <property type="entry name" value="tRNA_m1G_MTases_N"/>
</dbReference>
<gene>
    <name evidence="6" type="primary">trmL</name>
    <name evidence="9" type="ORF">SAMN05216221_3104</name>
</gene>
<feature type="binding site" evidence="6 7">
    <location>
        <position position="78"/>
    </location>
    <ligand>
        <name>S-adenosyl-L-methionine</name>
        <dbReference type="ChEBI" id="CHEBI:59789"/>
    </ligand>
</feature>
<dbReference type="InterPro" id="IPR001537">
    <property type="entry name" value="SpoU_MeTrfase"/>
</dbReference>
<dbReference type="GO" id="GO:0002131">
    <property type="term" value="P:wobble position cytosine ribose methylation"/>
    <property type="evidence" value="ECO:0007669"/>
    <property type="project" value="TreeGrafter"/>
</dbReference>
<dbReference type="EMBL" id="LT629751">
    <property type="protein sequence ID" value="SDS97134.1"/>
    <property type="molecule type" value="Genomic_DNA"/>
</dbReference>
<evidence type="ECO:0000256" key="5">
    <source>
        <dbReference type="ARBA" id="ARBA00022694"/>
    </source>
</evidence>
<dbReference type="FunFam" id="3.40.1280.10:FF:000002">
    <property type="entry name" value="Peptidylprolyl isomerase"/>
    <property type="match status" value="1"/>
</dbReference>
<evidence type="ECO:0000259" key="8">
    <source>
        <dbReference type="Pfam" id="PF00588"/>
    </source>
</evidence>
<evidence type="ECO:0000313" key="9">
    <source>
        <dbReference type="EMBL" id="SDS97134.1"/>
    </source>
</evidence>
<evidence type="ECO:0000256" key="6">
    <source>
        <dbReference type="HAMAP-Rule" id="MF_01885"/>
    </source>
</evidence>
<dbReference type="GO" id="GO:0003723">
    <property type="term" value="F:RNA binding"/>
    <property type="evidence" value="ECO:0007669"/>
    <property type="project" value="InterPro"/>
</dbReference>
<dbReference type="SUPFAM" id="SSF75217">
    <property type="entry name" value="alpha/beta knot"/>
    <property type="match status" value="1"/>
</dbReference>
<dbReference type="STRING" id="1392877.SAMN05216221_3104"/>
<feature type="binding site" evidence="6 7">
    <location>
        <position position="122"/>
    </location>
    <ligand>
        <name>S-adenosyl-L-methionine</name>
        <dbReference type="ChEBI" id="CHEBI:59789"/>
    </ligand>
</feature>
<evidence type="ECO:0000256" key="2">
    <source>
        <dbReference type="ARBA" id="ARBA00022603"/>
    </source>
</evidence>
<dbReference type="RefSeq" id="WP_090349934.1">
    <property type="nucleotide sequence ID" value="NZ_LT629751.1"/>
</dbReference>
<dbReference type="InterPro" id="IPR029028">
    <property type="entry name" value="Alpha/beta_knot_MTases"/>
</dbReference>
<sequence length="153" mass="17201">MFHVVLFEPEIPPNTGNVIRLCANTGCQLHLIEPLGFELDDKRLRRAGLDYHEYATVIRHKSLADCLESLGDVRILALTTKAKNCYAEVEYRPGDVLLFGPESRGLPPEVLASLPAEQLLRLPMQPGCRSLNLSNAVAVTVYEAWRQQDFRLD</sequence>
<dbReference type="GO" id="GO:0002132">
    <property type="term" value="P:wobble position uridine ribose methylation"/>
    <property type="evidence" value="ECO:0007669"/>
    <property type="project" value="TreeGrafter"/>
</dbReference>
<evidence type="ECO:0000256" key="7">
    <source>
        <dbReference type="PIRSR" id="PIRSR029256-1"/>
    </source>
</evidence>
<dbReference type="GO" id="GO:0141098">
    <property type="term" value="F:tRNA (cytidine(34)-2'-O)-methyltransferase activity"/>
    <property type="evidence" value="ECO:0007669"/>
    <property type="project" value="RHEA"/>
</dbReference>
<dbReference type="PIRSF" id="PIRSF029256">
    <property type="entry name" value="SpoU_TrmH_prd"/>
    <property type="match status" value="1"/>
</dbReference>
<feature type="binding site" evidence="6 7">
    <location>
        <position position="100"/>
    </location>
    <ligand>
        <name>S-adenosyl-L-methionine</name>
        <dbReference type="ChEBI" id="CHEBI:59789"/>
    </ligand>
</feature>
<evidence type="ECO:0000256" key="4">
    <source>
        <dbReference type="ARBA" id="ARBA00022691"/>
    </source>
</evidence>
<comment type="catalytic activity">
    <reaction evidence="6">
        <text>5-carboxymethylaminomethyluridine(34) in tRNA(Leu) + S-adenosyl-L-methionine = 5-carboxymethylaminomethyl-2'-O-methyluridine(34) in tRNA(Leu) + S-adenosyl-L-homocysteine + H(+)</text>
        <dbReference type="Rhea" id="RHEA:43088"/>
        <dbReference type="Rhea" id="RHEA-COMP:10333"/>
        <dbReference type="Rhea" id="RHEA-COMP:10334"/>
        <dbReference type="ChEBI" id="CHEBI:15378"/>
        <dbReference type="ChEBI" id="CHEBI:57856"/>
        <dbReference type="ChEBI" id="CHEBI:59789"/>
        <dbReference type="ChEBI" id="CHEBI:74508"/>
        <dbReference type="ChEBI" id="CHEBI:74511"/>
        <dbReference type="EC" id="2.1.1.207"/>
    </reaction>
</comment>
<keyword evidence="3 6" id="KW-0808">Transferase</keyword>
<dbReference type="GO" id="GO:0042802">
    <property type="term" value="F:identical protein binding"/>
    <property type="evidence" value="ECO:0007669"/>
    <property type="project" value="UniProtKB-ARBA"/>
</dbReference>
<protein>
    <recommendedName>
        <fullName evidence="6">tRNA (cytidine(34)-2'-O)-methyltransferase</fullName>
        <ecNumber evidence="6">2.1.1.207</ecNumber>
    </recommendedName>
    <alternativeName>
        <fullName evidence="6">tRNA (cytidine/uridine-2'-O-)-methyltransferase TrmL</fullName>
    </alternativeName>
</protein>
<evidence type="ECO:0000256" key="1">
    <source>
        <dbReference type="ARBA" id="ARBA00022490"/>
    </source>
</evidence>
<dbReference type="HAMAP" id="MF_01885">
    <property type="entry name" value="tRNA_methyltr_TrmL"/>
    <property type="match status" value="1"/>
</dbReference>
<dbReference type="Proteomes" id="UP000243359">
    <property type="component" value="Chromosome I"/>
</dbReference>
<keyword evidence="5 6" id="KW-0819">tRNA processing</keyword>
<feature type="domain" description="tRNA/rRNA methyltransferase SpoU type" evidence="8">
    <location>
        <begin position="2"/>
        <end position="142"/>
    </location>
</feature>
<dbReference type="GO" id="GO:0141102">
    <property type="term" value="F:tRNA (5-carboxymethylaminomethyluridine(34)-2'-O)-methyltransferase activity"/>
    <property type="evidence" value="ECO:0007669"/>
    <property type="project" value="RHEA"/>
</dbReference>
<dbReference type="PANTHER" id="PTHR42971">
    <property type="entry name" value="TRNA (CYTIDINE(34)-2'-O)-METHYLTRANSFERASE"/>
    <property type="match status" value="1"/>
</dbReference>
<name>A0A1H1WJC2_9PSED</name>
<keyword evidence="2 6" id="KW-0489">Methyltransferase</keyword>
<comment type="similarity">
    <text evidence="6">Belongs to the class IV-like SAM-binding methyltransferase superfamily. RNA methyltransferase TrmH family. TrmL subfamily.</text>
</comment>
<dbReference type="CDD" id="cd18094">
    <property type="entry name" value="SpoU-like_TrmL"/>
    <property type="match status" value="1"/>
</dbReference>
<reference evidence="10" key="1">
    <citation type="submission" date="2016-10" db="EMBL/GenBank/DDBJ databases">
        <authorList>
            <person name="Varghese N."/>
            <person name="Submissions S."/>
        </authorList>
    </citation>
    <scope>NUCLEOTIDE SEQUENCE [LARGE SCALE GENOMIC DNA]</scope>
    <source>
        <strain evidence="10">KCTC 32247</strain>
    </source>
</reference>
<accession>A0A1H1WJC2</accession>
<keyword evidence="4 6" id="KW-0949">S-adenosyl-L-methionine</keyword>
<dbReference type="GO" id="GO:0005737">
    <property type="term" value="C:cytoplasm"/>
    <property type="evidence" value="ECO:0007669"/>
    <property type="project" value="UniProtKB-SubCell"/>
</dbReference>
<comment type="function">
    <text evidence="6">Methylates the ribose at the nucleotide 34 wobble position in the two leucyl isoacceptors tRNA(Leu)(CmAA) and tRNA(Leu)(cmnm5UmAA). Catalyzes the methyl transfer from S-adenosyl-L-methionine to the 2'-OH of the wobble nucleotide.</text>
</comment>
<evidence type="ECO:0000256" key="3">
    <source>
        <dbReference type="ARBA" id="ARBA00022679"/>
    </source>
</evidence>
<keyword evidence="1 6" id="KW-0963">Cytoplasm</keyword>
<comment type="catalytic activity">
    <reaction evidence="6">
        <text>cytidine(34) in tRNA + S-adenosyl-L-methionine = 2'-O-methylcytidine(34) in tRNA + S-adenosyl-L-homocysteine + H(+)</text>
        <dbReference type="Rhea" id="RHEA:43084"/>
        <dbReference type="Rhea" id="RHEA-COMP:10331"/>
        <dbReference type="Rhea" id="RHEA-COMP:10332"/>
        <dbReference type="ChEBI" id="CHEBI:15378"/>
        <dbReference type="ChEBI" id="CHEBI:57856"/>
        <dbReference type="ChEBI" id="CHEBI:59789"/>
        <dbReference type="ChEBI" id="CHEBI:74495"/>
        <dbReference type="ChEBI" id="CHEBI:82748"/>
        <dbReference type="EC" id="2.1.1.207"/>
    </reaction>
</comment>
<evidence type="ECO:0000313" key="10">
    <source>
        <dbReference type="Proteomes" id="UP000243359"/>
    </source>
</evidence>
<dbReference type="NCBIfam" id="TIGR00185">
    <property type="entry name" value="tRNA_yibK_trmL"/>
    <property type="match status" value="1"/>
</dbReference>
<feature type="binding site" evidence="6 7">
    <location>
        <position position="130"/>
    </location>
    <ligand>
        <name>S-adenosyl-L-methionine</name>
        <dbReference type="ChEBI" id="CHEBI:59789"/>
    </ligand>
</feature>
<comment type="subcellular location">
    <subcellularLocation>
        <location evidence="6">Cytoplasm</location>
    </subcellularLocation>
</comment>
<dbReference type="EC" id="2.1.1.207" evidence="6"/>
<dbReference type="AlphaFoldDB" id="A0A1H1WJC2"/>